<dbReference type="AlphaFoldDB" id="A0A9W8NJS3"/>
<name>A0A9W8NJS3_9PEZI</name>
<evidence type="ECO:0000313" key="3">
    <source>
        <dbReference type="Proteomes" id="UP001148614"/>
    </source>
</evidence>
<organism evidence="2 3">
    <name type="scientific">Xylaria arbuscula</name>
    <dbReference type="NCBI Taxonomy" id="114810"/>
    <lineage>
        <taxon>Eukaryota</taxon>
        <taxon>Fungi</taxon>
        <taxon>Dikarya</taxon>
        <taxon>Ascomycota</taxon>
        <taxon>Pezizomycotina</taxon>
        <taxon>Sordariomycetes</taxon>
        <taxon>Xylariomycetidae</taxon>
        <taxon>Xylariales</taxon>
        <taxon>Xylariaceae</taxon>
        <taxon>Xylaria</taxon>
    </lineage>
</organism>
<protein>
    <submittedName>
        <fullName evidence="2">Uncharacterized protein</fullName>
    </submittedName>
</protein>
<sequence length="87" mass="9233">MGSSSWATTTTTSSGLFDDFDPAIFSFGESHDNNNNNTPLTDIHLPQGGHGHGHGYVHEGSADQVFGAMNLFPLLDGNGHIDLAHLL</sequence>
<dbReference type="Proteomes" id="UP001148614">
    <property type="component" value="Unassembled WGS sequence"/>
</dbReference>
<evidence type="ECO:0000256" key="1">
    <source>
        <dbReference type="SAM" id="MobiDB-lite"/>
    </source>
</evidence>
<comment type="caution">
    <text evidence="2">The sequence shown here is derived from an EMBL/GenBank/DDBJ whole genome shotgun (WGS) entry which is preliminary data.</text>
</comment>
<keyword evidence="3" id="KW-1185">Reference proteome</keyword>
<reference evidence="2" key="1">
    <citation type="submission" date="2022-07" db="EMBL/GenBank/DDBJ databases">
        <title>Genome Sequence of Xylaria arbuscula.</title>
        <authorList>
            <person name="Buettner E."/>
        </authorList>
    </citation>
    <scope>NUCLEOTIDE SEQUENCE</scope>
    <source>
        <strain evidence="2">VT107</strain>
    </source>
</reference>
<feature type="region of interest" description="Disordered" evidence="1">
    <location>
        <begin position="28"/>
        <end position="57"/>
    </location>
</feature>
<accession>A0A9W8NJS3</accession>
<proteinExistence type="predicted"/>
<evidence type="ECO:0000313" key="2">
    <source>
        <dbReference type="EMBL" id="KAJ3577971.1"/>
    </source>
</evidence>
<dbReference type="EMBL" id="JANPWZ010000279">
    <property type="protein sequence ID" value="KAJ3577971.1"/>
    <property type="molecule type" value="Genomic_DNA"/>
</dbReference>
<gene>
    <name evidence="2" type="ORF">NPX13_g2596</name>
</gene>
<dbReference type="VEuPathDB" id="FungiDB:F4678DRAFT_482822"/>